<keyword evidence="4" id="KW-0336">GPI-anchor</keyword>
<dbReference type="Pfam" id="PF01153">
    <property type="entry name" value="Glypican"/>
    <property type="match status" value="1"/>
</dbReference>
<proteinExistence type="inferred from homology"/>
<dbReference type="GO" id="GO:1905475">
    <property type="term" value="P:regulation of protein localization to membrane"/>
    <property type="evidence" value="ECO:0007669"/>
    <property type="project" value="TreeGrafter"/>
</dbReference>
<comment type="caution">
    <text evidence="14">The sequence shown here is derived from an EMBL/GenBank/DDBJ whole genome shotgun (WGS) entry which is preliminary data.</text>
</comment>
<feature type="region of interest" description="Disordered" evidence="12">
    <location>
        <begin position="506"/>
        <end position="537"/>
    </location>
</feature>
<evidence type="ECO:0000256" key="8">
    <source>
        <dbReference type="ARBA" id="ARBA00023180"/>
    </source>
</evidence>
<accession>A0A8E0RS03</accession>
<evidence type="ECO:0000256" key="11">
    <source>
        <dbReference type="RuleBase" id="RU003518"/>
    </source>
</evidence>
<sequence length="537" mass="61880">MLFRSVLLVSFVCYFCIQASKTKTSQKCITSLRTLSARVSHVPWVVPNNAENYSSTSTICDFSEPMFEDCCAVSPIQFGSTSNPPELEQLRIQWLEPVSAALLNHSLYLQRYFIECLNLTMAALDVSFQSSYGYNYQNNKEFFVHFFDDLESYMLGYRQNLSQMVDNFFDELLKRIVRLLWFAKSQDDLVIADCISAELQQHSPFGRIPEGIKRMAIRAFPPARMTANALLVGSETISNALNEVNLVYSCHINWMKLRYCKFCFGEPLASICPDDCQQQITLCMNDYYSLDDPWTHFIDSLLELINRLRGSDSFPQVNRPLQIHITDAIMSFQRLFSRIDPTLLKKCGYSRRNTNTTRSRQRRHLYSVERGIFSSVPETVDYFRVLPSLENQTKLMRNEYLSVRSLFSNLEKSFCSPQLLHYPDYSGKSVYTCWNGNRMSSTRLTSNRPKPQPTKPNPVIQRLSIRLQATTHLLQTVLNDNADPDFVPLEDSQFIDRLHSLWDRESKKRLSNPTSTSPSLDAKVPNEYFSGVSNPSI</sequence>
<feature type="signal peptide" evidence="13">
    <location>
        <begin position="1"/>
        <end position="22"/>
    </location>
</feature>
<keyword evidence="10" id="KW-0449">Lipoprotein</keyword>
<evidence type="ECO:0000256" key="4">
    <source>
        <dbReference type="ARBA" id="ARBA00022622"/>
    </source>
</evidence>
<feature type="chain" id="PRO_5034283962" evidence="13">
    <location>
        <begin position="23"/>
        <end position="537"/>
    </location>
</feature>
<dbReference type="PANTHER" id="PTHR10822:SF30">
    <property type="entry name" value="DALLY-LIKE, ISOFORM A"/>
    <property type="match status" value="1"/>
</dbReference>
<name>A0A8E0RS03_9TREM</name>
<keyword evidence="8" id="KW-0325">Glycoprotein</keyword>
<dbReference type="OrthoDB" id="10010764at2759"/>
<evidence type="ECO:0000256" key="13">
    <source>
        <dbReference type="SAM" id="SignalP"/>
    </source>
</evidence>
<evidence type="ECO:0000256" key="3">
    <source>
        <dbReference type="ARBA" id="ARBA00022475"/>
    </source>
</evidence>
<reference evidence="14" key="1">
    <citation type="submission" date="2019-05" db="EMBL/GenBank/DDBJ databases">
        <title>Annotation for the trematode Fasciolopsis buski.</title>
        <authorList>
            <person name="Choi Y.-J."/>
        </authorList>
    </citation>
    <scope>NUCLEOTIDE SEQUENCE</scope>
    <source>
        <strain evidence="14">HT</strain>
        <tissue evidence="14">Whole worm</tissue>
    </source>
</reference>
<evidence type="ECO:0000256" key="2">
    <source>
        <dbReference type="ARBA" id="ARBA00010260"/>
    </source>
</evidence>
<evidence type="ECO:0000256" key="12">
    <source>
        <dbReference type="SAM" id="MobiDB-lite"/>
    </source>
</evidence>
<dbReference type="GO" id="GO:0009986">
    <property type="term" value="C:cell surface"/>
    <property type="evidence" value="ECO:0007669"/>
    <property type="project" value="TreeGrafter"/>
</dbReference>
<evidence type="ECO:0000256" key="5">
    <source>
        <dbReference type="ARBA" id="ARBA00022729"/>
    </source>
</evidence>
<dbReference type="GO" id="GO:0009966">
    <property type="term" value="P:regulation of signal transduction"/>
    <property type="evidence" value="ECO:0007669"/>
    <property type="project" value="InterPro"/>
</dbReference>
<dbReference type="PANTHER" id="PTHR10822">
    <property type="entry name" value="GLYPICAN"/>
    <property type="match status" value="1"/>
</dbReference>
<comment type="subcellular location">
    <subcellularLocation>
        <location evidence="1">Cell membrane</location>
        <topology evidence="1">Lipid-anchor</topology>
        <topology evidence="1">GPI-anchor</topology>
    </subcellularLocation>
</comment>
<dbReference type="InterPro" id="IPR001863">
    <property type="entry name" value="Glypican"/>
</dbReference>
<dbReference type="GO" id="GO:0005886">
    <property type="term" value="C:plasma membrane"/>
    <property type="evidence" value="ECO:0007669"/>
    <property type="project" value="UniProtKB-SubCell"/>
</dbReference>
<dbReference type="GO" id="GO:0045202">
    <property type="term" value="C:synapse"/>
    <property type="evidence" value="ECO:0007669"/>
    <property type="project" value="TreeGrafter"/>
</dbReference>
<dbReference type="Proteomes" id="UP000728185">
    <property type="component" value="Unassembled WGS sequence"/>
</dbReference>
<organism evidence="14 15">
    <name type="scientific">Fasciolopsis buskii</name>
    <dbReference type="NCBI Taxonomy" id="27845"/>
    <lineage>
        <taxon>Eukaryota</taxon>
        <taxon>Metazoa</taxon>
        <taxon>Spiralia</taxon>
        <taxon>Lophotrochozoa</taxon>
        <taxon>Platyhelminthes</taxon>
        <taxon>Trematoda</taxon>
        <taxon>Digenea</taxon>
        <taxon>Plagiorchiida</taxon>
        <taxon>Echinostomata</taxon>
        <taxon>Echinostomatoidea</taxon>
        <taxon>Fasciolidae</taxon>
        <taxon>Fasciolopsis</taxon>
    </lineage>
</organism>
<keyword evidence="7" id="KW-0472">Membrane</keyword>
<dbReference type="GO" id="GO:0016477">
    <property type="term" value="P:cell migration"/>
    <property type="evidence" value="ECO:0007669"/>
    <property type="project" value="TreeGrafter"/>
</dbReference>
<evidence type="ECO:0000256" key="9">
    <source>
        <dbReference type="ARBA" id="ARBA00023207"/>
    </source>
</evidence>
<evidence type="ECO:0000256" key="7">
    <source>
        <dbReference type="ARBA" id="ARBA00023136"/>
    </source>
</evidence>
<dbReference type="EMBL" id="LUCM01008917">
    <property type="protein sequence ID" value="KAA0187726.1"/>
    <property type="molecule type" value="Genomic_DNA"/>
</dbReference>
<keyword evidence="6" id="KW-0654">Proteoglycan</keyword>
<comment type="similarity">
    <text evidence="2 11">Belongs to the glypican family.</text>
</comment>
<keyword evidence="15" id="KW-1185">Reference proteome</keyword>
<evidence type="ECO:0000313" key="14">
    <source>
        <dbReference type="EMBL" id="KAA0187726.1"/>
    </source>
</evidence>
<keyword evidence="9" id="KW-0357">Heparan sulfate</keyword>
<evidence type="ECO:0000256" key="10">
    <source>
        <dbReference type="ARBA" id="ARBA00023288"/>
    </source>
</evidence>
<evidence type="ECO:0000256" key="6">
    <source>
        <dbReference type="ARBA" id="ARBA00022974"/>
    </source>
</evidence>
<keyword evidence="5 13" id="KW-0732">Signal</keyword>
<dbReference type="GO" id="GO:0005576">
    <property type="term" value="C:extracellular region"/>
    <property type="evidence" value="ECO:0007669"/>
    <property type="project" value="TreeGrafter"/>
</dbReference>
<gene>
    <name evidence="14" type="ORF">FBUS_09076</name>
</gene>
<protein>
    <submittedName>
        <fullName evidence="14">Uncharacterized protein</fullName>
    </submittedName>
</protein>
<evidence type="ECO:0000313" key="15">
    <source>
        <dbReference type="Proteomes" id="UP000728185"/>
    </source>
</evidence>
<dbReference type="AlphaFoldDB" id="A0A8E0RS03"/>
<dbReference type="GO" id="GO:0098552">
    <property type="term" value="C:side of membrane"/>
    <property type="evidence" value="ECO:0007669"/>
    <property type="project" value="UniProtKB-KW"/>
</dbReference>
<keyword evidence="3" id="KW-1003">Cell membrane</keyword>
<evidence type="ECO:0000256" key="1">
    <source>
        <dbReference type="ARBA" id="ARBA00004609"/>
    </source>
</evidence>